<dbReference type="Proteomes" id="UP000824099">
    <property type="component" value="Unassembled WGS sequence"/>
</dbReference>
<evidence type="ECO:0000313" key="1">
    <source>
        <dbReference type="EMBL" id="HIU64761.1"/>
    </source>
</evidence>
<dbReference type="AlphaFoldDB" id="A0A9D1SLL7"/>
<dbReference type="EMBL" id="DVNI01000118">
    <property type="protein sequence ID" value="HIU64761.1"/>
    <property type="molecule type" value="Genomic_DNA"/>
</dbReference>
<accession>A0A9D1SLL7</accession>
<comment type="caution">
    <text evidence="1">The sequence shown here is derived from an EMBL/GenBank/DDBJ whole genome shotgun (WGS) entry which is preliminary data.</text>
</comment>
<protein>
    <submittedName>
        <fullName evidence="1">3-hydroxyacyl-ACP dehydratase</fullName>
    </submittedName>
</protein>
<reference evidence="1" key="1">
    <citation type="submission" date="2020-10" db="EMBL/GenBank/DDBJ databases">
        <authorList>
            <person name="Gilroy R."/>
        </authorList>
    </citation>
    <scope>NUCLEOTIDE SEQUENCE</scope>
    <source>
        <strain evidence="1">CHK160-1198</strain>
    </source>
</reference>
<dbReference type="Gene3D" id="3.10.129.10">
    <property type="entry name" value="Hotdog Thioesterase"/>
    <property type="match status" value="1"/>
</dbReference>
<sequence length="139" mass="15573">MTKIENLLPQRPPFLMVDKLLFSSRSAIIGEKTFDKNFLFYQQTKDLSALVPSPFLIEALVQCGGAGLKQCNLLGSNNWVLAKVIAAEFWQEVQKNDTIRLVVTTQKVSAKLLQQSGNVYLKANKILYASWLCIPLKNG</sequence>
<dbReference type="InterPro" id="IPR029069">
    <property type="entry name" value="HotDog_dom_sf"/>
</dbReference>
<evidence type="ECO:0000313" key="2">
    <source>
        <dbReference type="Proteomes" id="UP000824099"/>
    </source>
</evidence>
<reference evidence="1" key="2">
    <citation type="journal article" date="2021" name="PeerJ">
        <title>Extensive microbial diversity within the chicken gut microbiome revealed by metagenomics and culture.</title>
        <authorList>
            <person name="Gilroy R."/>
            <person name="Ravi A."/>
            <person name="Getino M."/>
            <person name="Pursley I."/>
            <person name="Horton D.L."/>
            <person name="Alikhan N.F."/>
            <person name="Baker D."/>
            <person name="Gharbi K."/>
            <person name="Hall N."/>
            <person name="Watson M."/>
            <person name="Adriaenssens E.M."/>
            <person name="Foster-Nyarko E."/>
            <person name="Jarju S."/>
            <person name="Secka A."/>
            <person name="Antonio M."/>
            <person name="Oren A."/>
            <person name="Chaudhuri R.R."/>
            <person name="La Ragione R."/>
            <person name="Hildebrand F."/>
            <person name="Pallen M.J."/>
        </authorList>
    </citation>
    <scope>NUCLEOTIDE SEQUENCE</scope>
    <source>
        <strain evidence="1">CHK160-1198</strain>
    </source>
</reference>
<dbReference type="SUPFAM" id="SSF54637">
    <property type="entry name" value="Thioesterase/thiol ester dehydrase-isomerase"/>
    <property type="match status" value="1"/>
</dbReference>
<gene>
    <name evidence="1" type="ORF">IAB06_07000</name>
</gene>
<organism evidence="1 2">
    <name type="scientific">Candidatus Avacidaminococcus intestinavium</name>
    <dbReference type="NCBI Taxonomy" id="2840684"/>
    <lineage>
        <taxon>Bacteria</taxon>
        <taxon>Bacillati</taxon>
        <taxon>Bacillota</taxon>
        <taxon>Negativicutes</taxon>
        <taxon>Acidaminococcales</taxon>
        <taxon>Acidaminococcaceae</taxon>
        <taxon>Acidaminococcaceae incertae sedis</taxon>
        <taxon>Candidatus Avacidaminococcus</taxon>
    </lineage>
</organism>
<name>A0A9D1SLL7_9FIRM</name>
<proteinExistence type="predicted"/>